<sequence>MADAGSVSPTDVLPQSETPSATASHARSSPSMSAADSFPSTASSSRASPIPQDTEMTAKDKLIASQMLDDDERAELDETGSVAQTSESVPQSVAESEAEPEDGNAVVDKSTRPRHVPGPDGDIKTLLWVAPKRESVMSVLTKIKRLRGAIEDLCYYGLVPGPVLVRCALGTFNKTSPSNRILHPPVDVSNDQSTVEEFFSLRNNRNRNIFKPRVAALIHHHLNSTVTLGVDSAEADKFDVSVGFMCGNCARGLPRPFKSCRLAVINGLLFLRGTCTNCYAMGYEATCSCTRESKMYRSVKLPATSAPAPTIIPPFVVPPRSRAARPSALGTLEPKEIESSDTKFDPTKKFQRPYTSDLKQGLTKADKRELLKLLKDTKKEIIEAPEKSPKKLPKKSPKKSPKTPSPCKKATLYKKQTSSPRKKAAPAEHPVSPVTFGQSDRPSARVPSPPRTSHLSYIPPAAADKAPGLNNWDRSKSEEYQPGADDDKTEDEPSLSKKPRLDR</sequence>
<feature type="compositionally biased region" description="Low complexity" evidence="1">
    <location>
        <begin position="33"/>
        <end position="48"/>
    </location>
</feature>
<feature type="region of interest" description="Disordered" evidence="1">
    <location>
        <begin position="1"/>
        <end position="118"/>
    </location>
</feature>
<feature type="region of interest" description="Disordered" evidence="1">
    <location>
        <begin position="311"/>
        <end position="362"/>
    </location>
</feature>
<comment type="caution">
    <text evidence="2">The sequence shown here is derived from an EMBL/GenBank/DDBJ whole genome shotgun (WGS) entry which is preliminary data.</text>
</comment>
<feature type="region of interest" description="Disordered" evidence="1">
    <location>
        <begin position="382"/>
        <end position="503"/>
    </location>
</feature>
<gene>
    <name evidence="2" type="ORF">AA0113_g12738</name>
</gene>
<accession>A0A4Q4PW75</accession>
<protein>
    <submittedName>
        <fullName evidence="2">Uncharacterized protein</fullName>
    </submittedName>
</protein>
<feature type="compositionally biased region" description="Acidic residues" evidence="1">
    <location>
        <begin position="68"/>
        <end position="78"/>
    </location>
</feature>
<feature type="compositionally biased region" description="Basic residues" evidence="1">
    <location>
        <begin position="390"/>
        <end position="401"/>
    </location>
</feature>
<evidence type="ECO:0000313" key="3">
    <source>
        <dbReference type="Proteomes" id="UP000293823"/>
    </source>
</evidence>
<name>A0A4Q4PW75_9PLEO</name>
<organism evidence="2 3">
    <name type="scientific">Alternaria arborescens</name>
    <dbReference type="NCBI Taxonomy" id="156630"/>
    <lineage>
        <taxon>Eukaryota</taxon>
        <taxon>Fungi</taxon>
        <taxon>Dikarya</taxon>
        <taxon>Ascomycota</taxon>
        <taxon>Pezizomycotina</taxon>
        <taxon>Dothideomycetes</taxon>
        <taxon>Pleosporomycetidae</taxon>
        <taxon>Pleosporales</taxon>
        <taxon>Pleosporineae</taxon>
        <taxon>Pleosporaceae</taxon>
        <taxon>Alternaria</taxon>
        <taxon>Alternaria sect. Alternaria</taxon>
    </lineage>
</organism>
<dbReference type="AlphaFoldDB" id="A0A4Q4PW75"/>
<dbReference type="InterPro" id="IPR022190">
    <property type="entry name" value="DUF3716"/>
</dbReference>
<dbReference type="Proteomes" id="UP000293823">
    <property type="component" value="Unassembled WGS sequence"/>
</dbReference>
<evidence type="ECO:0000256" key="1">
    <source>
        <dbReference type="SAM" id="MobiDB-lite"/>
    </source>
</evidence>
<keyword evidence="3" id="KW-1185">Reference proteome</keyword>
<proteinExistence type="predicted"/>
<feature type="compositionally biased region" description="Basic and acidic residues" evidence="1">
    <location>
        <begin position="333"/>
        <end position="348"/>
    </location>
</feature>
<dbReference type="Pfam" id="PF12511">
    <property type="entry name" value="DUF3716"/>
    <property type="match status" value="1"/>
</dbReference>
<feature type="compositionally biased region" description="Polar residues" evidence="1">
    <location>
        <begin position="81"/>
        <end position="94"/>
    </location>
</feature>
<dbReference type="EMBL" id="PEJP01000126">
    <property type="protein sequence ID" value="RYO22987.1"/>
    <property type="molecule type" value="Genomic_DNA"/>
</dbReference>
<reference evidence="3" key="1">
    <citation type="journal article" date="2019" name="bioRxiv">
        <title>Genomics, evolutionary history and diagnostics of the Alternaria alternata species group including apple and Asian pear pathotypes.</title>
        <authorList>
            <person name="Armitage A.D."/>
            <person name="Cockerton H.M."/>
            <person name="Sreenivasaprasad S."/>
            <person name="Woodhall J.W."/>
            <person name="Lane C.R."/>
            <person name="Harrison R.J."/>
            <person name="Clarkson J.P."/>
        </authorList>
    </citation>
    <scope>NUCLEOTIDE SEQUENCE [LARGE SCALE GENOMIC DNA]</scope>
    <source>
        <strain evidence="3">RGR 97.0016</strain>
    </source>
</reference>
<feature type="compositionally biased region" description="Polar residues" evidence="1">
    <location>
        <begin position="7"/>
        <end position="32"/>
    </location>
</feature>
<evidence type="ECO:0000313" key="2">
    <source>
        <dbReference type="EMBL" id="RYO22987.1"/>
    </source>
</evidence>